<dbReference type="STRING" id="1033806.HTIA_2578"/>
<dbReference type="OrthoDB" id="306256at2157"/>
<reference evidence="3 4" key="2">
    <citation type="journal article" date="2013" name="PLoS ONE">
        <title>INDIGO - INtegrated Data Warehouse of MIcrobial GenOmes with Examples from the Red Sea Extremophiles.</title>
        <authorList>
            <person name="Alam I."/>
            <person name="Antunes A."/>
            <person name="Kamau A.A."/>
            <person name="Ba Alawi W."/>
            <person name="Kalkatawi M."/>
            <person name="Stingl U."/>
            <person name="Bajic V.B."/>
        </authorList>
    </citation>
    <scope>NUCLEOTIDE SEQUENCE [LARGE SCALE GENOMIC DNA]</scope>
    <source>
        <strain evidence="3 4">SARL4B</strain>
    </source>
</reference>
<feature type="transmembrane region" description="Helical" evidence="1">
    <location>
        <begin position="37"/>
        <end position="57"/>
    </location>
</feature>
<keyword evidence="1" id="KW-1133">Transmembrane helix</keyword>
<dbReference type="Proteomes" id="UP000015381">
    <property type="component" value="Chromosome I"/>
</dbReference>
<evidence type="ECO:0000313" key="5">
    <source>
        <dbReference type="Proteomes" id="UP000015381"/>
    </source>
</evidence>
<reference evidence="3 4" key="1">
    <citation type="journal article" date="2011" name="J. Bacteriol.">
        <title>Genome sequence of Halorhabdus tiamatea, the first archaeon isolated from a deep-sea anoxic brine lake.</title>
        <authorList>
            <person name="Antunes A."/>
            <person name="Alam I."/>
            <person name="Bajic V.B."/>
            <person name="Stingl U."/>
        </authorList>
    </citation>
    <scope>NUCLEOTIDE SEQUENCE [LARGE SCALE GENOMIC DNA]</scope>
    <source>
        <strain evidence="3 4">SARL4B</strain>
    </source>
</reference>
<name>F7PPI5_9EURY</name>
<accession>F7PPI5</accession>
<evidence type="ECO:0000313" key="4">
    <source>
        <dbReference type="Proteomes" id="UP000003861"/>
    </source>
</evidence>
<dbReference type="KEGG" id="hti:HTIA_2578"/>
<dbReference type="EMBL" id="HF571520">
    <property type="protein sequence ID" value="CCQ34684.1"/>
    <property type="molecule type" value="Genomic_DNA"/>
</dbReference>
<proteinExistence type="predicted"/>
<keyword evidence="1" id="KW-0812">Transmembrane</keyword>
<sequence>MVEWVYPAFTLFGALIFGLALSHAWPDRRRTTMVVSGLAYGLLLEQLTILAYDAYSYPVGEYLVTLADVPLAIGLLWASVLYAGYVTARNGGLTGIAAALFVALFALHVDLAIDAVAIRVPYWEWGRWGEWFGVPLGNFVGWFWVAVAYGGWWWFVERQWPDLSRMATGAAVVGGVVVPTGGLMVALAVYDVLVFPTAGLLVGTAGTVALAIAIVMRAGWQPHAPPTPIAAIPVVTHVFFLGVALWLGYGQPLIAMGLVMLSVSVLVHLPPEPLDRLRNA</sequence>
<dbReference type="RefSeq" id="WP_008528074.1">
    <property type="nucleotide sequence ID" value="NC_021921.1"/>
</dbReference>
<evidence type="ECO:0000313" key="2">
    <source>
        <dbReference type="EMBL" id="CCQ34684.1"/>
    </source>
</evidence>
<feature type="transmembrane region" description="Helical" evidence="1">
    <location>
        <begin position="195"/>
        <end position="216"/>
    </location>
</feature>
<feature type="transmembrane region" description="Helical" evidence="1">
    <location>
        <begin position="228"/>
        <end position="247"/>
    </location>
</feature>
<dbReference type="AlphaFoldDB" id="F7PPI5"/>
<dbReference type="PANTHER" id="PTHR39419">
    <property type="entry name" value="SLL0814 PROTEIN"/>
    <property type="match status" value="1"/>
</dbReference>
<gene>
    <name evidence="3" type="ORF">HLRTI_003378</name>
    <name evidence="2" type="ORF">HTIA_2578</name>
</gene>
<evidence type="ECO:0000256" key="1">
    <source>
        <dbReference type="SAM" id="Phobius"/>
    </source>
</evidence>
<evidence type="ECO:0000313" key="3">
    <source>
        <dbReference type="EMBL" id="ERJ04657.1"/>
    </source>
</evidence>
<keyword evidence="5" id="KW-1185">Reference proteome</keyword>
<dbReference type="GeneID" id="23798880"/>
<dbReference type="PANTHER" id="PTHR39419:SF1">
    <property type="entry name" value="SLL0814 PROTEIN"/>
    <property type="match status" value="1"/>
</dbReference>
<dbReference type="Pfam" id="PF04240">
    <property type="entry name" value="Caroten_synth"/>
    <property type="match status" value="1"/>
</dbReference>
<protein>
    <submittedName>
        <fullName evidence="2">Conserved hypothetical membrane protein (DUF422)</fullName>
    </submittedName>
</protein>
<feature type="transmembrane region" description="Helical" evidence="1">
    <location>
        <begin position="139"/>
        <end position="156"/>
    </location>
</feature>
<reference evidence="2 5" key="3">
    <citation type="journal article" date="2014" name="Environ. Microbiol.">
        <title>Halorhabdus tiamatea: proteogenomics and glycosidase activity measurements identify the first cultivated euryarchaeon from a deep-sea anoxic brine lake as potential polysaccharide degrader.</title>
        <authorList>
            <person name="Werner J."/>
            <person name="Ferrer M."/>
            <person name="Michel G."/>
            <person name="Mann A.J."/>
            <person name="Huang S."/>
            <person name="Juarez S."/>
            <person name="Ciordia S."/>
            <person name="Albar J.P."/>
            <person name="Alcaide M."/>
            <person name="La Cono V."/>
            <person name="Yakimov M.M."/>
            <person name="Antunes A."/>
            <person name="Taborda M."/>
            <person name="Da Costa M.S."/>
            <person name="Amann R.I."/>
            <person name="Gloeckner F.O."/>
            <person name="Golyshina O.V."/>
            <person name="Golyshin P.N."/>
            <person name="Teeling H."/>
        </authorList>
    </citation>
    <scope>NUCLEOTIDE SEQUENCE [LARGE SCALE GENOMIC DNA]</scope>
    <source>
        <strain evidence="5">SARL4B</strain>
        <strain evidence="2">Type strain: SARL4B</strain>
    </source>
</reference>
<dbReference type="InterPro" id="IPR007354">
    <property type="entry name" value="CruF-like"/>
</dbReference>
<feature type="transmembrane region" description="Helical" evidence="1">
    <location>
        <begin position="69"/>
        <end position="88"/>
    </location>
</feature>
<keyword evidence="1" id="KW-0472">Membrane</keyword>
<dbReference type="EMBL" id="AFNT02000064">
    <property type="protein sequence ID" value="ERJ04657.1"/>
    <property type="molecule type" value="Genomic_DNA"/>
</dbReference>
<dbReference type="HOGENOM" id="CLU_086559_0_0_2"/>
<dbReference type="Proteomes" id="UP000003861">
    <property type="component" value="Unassembled WGS sequence"/>
</dbReference>
<feature type="transmembrane region" description="Helical" evidence="1">
    <location>
        <begin position="95"/>
        <end position="119"/>
    </location>
</feature>
<feature type="transmembrane region" description="Helical" evidence="1">
    <location>
        <begin position="168"/>
        <end position="189"/>
    </location>
</feature>
<organism evidence="3 4">
    <name type="scientific">Halorhabdus tiamatea SARL4B</name>
    <dbReference type="NCBI Taxonomy" id="1033806"/>
    <lineage>
        <taxon>Archaea</taxon>
        <taxon>Methanobacteriati</taxon>
        <taxon>Methanobacteriota</taxon>
        <taxon>Stenosarchaea group</taxon>
        <taxon>Halobacteria</taxon>
        <taxon>Halobacteriales</taxon>
        <taxon>Haloarculaceae</taxon>
        <taxon>Halorhabdus</taxon>
    </lineage>
</organism>
<feature type="transmembrane region" description="Helical" evidence="1">
    <location>
        <begin position="6"/>
        <end position="25"/>
    </location>
</feature>
<dbReference type="eggNOG" id="arCOG06746">
    <property type="taxonomic scope" value="Archaea"/>
</dbReference>